<accession>A0A644Z2L9</accession>
<organism evidence="2">
    <name type="scientific">bioreactor metagenome</name>
    <dbReference type="NCBI Taxonomy" id="1076179"/>
    <lineage>
        <taxon>unclassified sequences</taxon>
        <taxon>metagenomes</taxon>
        <taxon>ecological metagenomes</taxon>
    </lineage>
</organism>
<protein>
    <recommendedName>
        <fullName evidence="3">Toprim domain-containing protein</fullName>
    </recommendedName>
</protein>
<feature type="region of interest" description="Disordered" evidence="1">
    <location>
        <begin position="174"/>
        <end position="193"/>
    </location>
</feature>
<name>A0A644Z2L9_9ZZZZ</name>
<feature type="region of interest" description="Disordered" evidence="1">
    <location>
        <begin position="207"/>
        <end position="233"/>
    </location>
</feature>
<evidence type="ECO:0000313" key="2">
    <source>
        <dbReference type="EMBL" id="MPM32983.1"/>
    </source>
</evidence>
<dbReference type="AlphaFoldDB" id="A0A644Z2L9"/>
<dbReference type="Gene3D" id="3.40.1360.10">
    <property type="match status" value="1"/>
</dbReference>
<comment type="caution">
    <text evidence="2">The sequence shown here is derived from an EMBL/GenBank/DDBJ whole genome shotgun (WGS) entry which is preliminary data.</text>
</comment>
<dbReference type="EMBL" id="VSSQ01006521">
    <property type="protein sequence ID" value="MPM32983.1"/>
    <property type="molecule type" value="Genomic_DNA"/>
</dbReference>
<evidence type="ECO:0000256" key="1">
    <source>
        <dbReference type="SAM" id="MobiDB-lite"/>
    </source>
</evidence>
<evidence type="ECO:0008006" key="3">
    <source>
        <dbReference type="Google" id="ProtNLM"/>
    </source>
</evidence>
<reference evidence="2" key="1">
    <citation type="submission" date="2019-08" db="EMBL/GenBank/DDBJ databases">
        <authorList>
            <person name="Kucharzyk K."/>
            <person name="Murdoch R.W."/>
            <person name="Higgins S."/>
            <person name="Loffler F."/>
        </authorList>
    </citation>
    <scope>NUCLEOTIDE SEQUENCE</scope>
</reference>
<gene>
    <name evidence="2" type="ORF">SDC9_79550</name>
</gene>
<proteinExistence type="predicted"/>
<sequence>MPQIVPGPDGADLVERVRIRRLDVDRQEFRPEHKYHVVEGSSMDLLWLPCTAQNDTGVVVVQETEMDSYMLHAVAGDLTSCLASMTSNIRNMSTAVFERLKNASCILVALDCDKAGAEGWPRWRATFPRAKRWPVPMGKDAGEAFGAGLDLRLWVQAGIPEGLQLAMLAGQAPDMTSQEGAHENKADQDAPCVEQPVPPIEVAELQPEVAAEPPAQKKRRPSPPEPGISKHLSTAAGPLDSLAILRRVGVEAVPDGDDYRLTGHERWPLDDYCALFAWMRRNGQWIKMALNS</sequence>